<feature type="compositionally biased region" description="Basic and acidic residues" evidence="1">
    <location>
        <begin position="225"/>
        <end position="234"/>
    </location>
</feature>
<dbReference type="Proteomes" id="UP001201812">
    <property type="component" value="Unassembled WGS sequence"/>
</dbReference>
<feature type="compositionally biased region" description="Polar residues" evidence="1">
    <location>
        <begin position="201"/>
        <end position="223"/>
    </location>
</feature>
<evidence type="ECO:0000256" key="1">
    <source>
        <dbReference type="SAM" id="MobiDB-lite"/>
    </source>
</evidence>
<comment type="caution">
    <text evidence="2">The sequence shown here is derived from an EMBL/GenBank/DDBJ whole genome shotgun (WGS) entry which is preliminary data.</text>
</comment>
<evidence type="ECO:0000313" key="3">
    <source>
        <dbReference type="Proteomes" id="UP001201812"/>
    </source>
</evidence>
<feature type="compositionally biased region" description="Low complexity" evidence="1">
    <location>
        <begin position="108"/>
        <end position="120"/>
    </location>
</feature>
<accession>A0AAD4MUW9</accession>
<reference evidence="2" key="1">
    <citation type="submission" date="2022-01" db="EMBL/GenBank/DDBJ databases">
        <title>Genome Sequence Resource for Two Populations of Ditylenchus destructor, the Migratory Endoparasitic Phytonematode.</title>
        <authorList>
            <person name="Zhang H."/>
            <person name="Lin R."/>
            <person name="Xie B."/>
        </authorList>
    </citation>
    <scope>NUCLEOTIDE SEQUENCE</scope>
    <source>
        <strain evidence="2">BazhouSP</strain>
    </source>
</reference>
<sequence length="273" mass="30489">MPAGHEQDPGNGRGREMNGMPKFPRIEGPEAQVLFIEFCLIPFYSFTSLLKSRKWSGSIEGWWPLPRASRPRTIFITPPVITRRQIRSFQPAEEEHDETQELLILSATGSSSSSSATSSAYIPQSNGEVQKSCQNVASSNGGLRNRLGTLFEANSANSSPYSNGETRTLNEDDFYEDDDDLLTLPSTSVFVGVPMTESSLMGSLHSRSTSVQPSRSNLFSHGNKSSKEKSKEKPPSTGRRNQQQRVNRAFDETMRNRIFFLFLKAVLKLVEFL</sequence>
<protein>
    <submittedName>
        <fullName evidence="2">Uncharacterized protein</fullName>
    </submittedName>
</protein>
<feature type="region of interest" description="Disordered" evidence="1">
    <location>
        <begin position="201"/>
        <end position="247"/>
    </location>
</feature>
<dbReference type="EMBL" id="JAKKPZ010000042">
    <property type="protein sequence ID" value="KAI1707160.1"/>
    <property type="molecule type" value="Genomic_DNA"/>
</dbReference>
<name>A0AAD4MUW9_9BILA</name>
<evidence type="ECO:0000313" key="2">
    <source>
        <dbReference type="EMBL" id="KAI1707160.1"/>
    </source>
</evidence>
<keyword evidence="3" id="KW-1185">Reference proteome</keyword>
<feature type="region of interest" description="Disordered" evidence="1">
    <location>
        <begin position="108"/>
        <end position="127"/>
    </location>
</feature>
<gene>
    <name evidence="2" type="ORF">DdX_12534</name>
</gene>
<proteinExistence type="predicted"/>
<organism evidence="2 3">
    <name type="scientific">Ditylenchus destructor</name>
    <dbReference type="NCBI Taxonomy" id="166010"/>
    <lineage>
        <taxon>Eukaryota</taxon>
        <taxon>Metazoa</taxon>
        <taxon>Ecdysozoa</taxon>
        <taxon>Nematoda</taxon>
        <taxon>Chromadorea</taxon>
        <taxon>Rhabditida</taxon>
        <taxon>Tylenchina</taxon>
        <taxon>Tylenchomorpha</taxon>
        <taxon>Sphaerularioidea</taxon>
        <taxon>Anguinidae</taxon>
        <taxon>Anguininae</taxon>
        <taxon>Ditylenchus</taxon>
    </lineage>
</organism>
<dbReference type="AlphaFoldDB" id="A0AAD4MUW9"/>